<evidence type="ECO:0000313" key="3">
    <source>
        <dbReference type="Proteomes" id="UP000694941"/>
    </source>
</evidence>
<feature type="transmembrane region" description="Helical" evidence="2">
    <location>
        <begin position="165"/>
        <end position="188"/>
    </location>
</feature>
<sequence length="254" mass="29194">MKNSVNNQDEHDGLRLLQSFGWKGMLPSCYMVWILYSLLVITKIILLFKLEIPQNLDVSSSRFSPQLLKLLLAASAVVFLLLVESHHESDSQSARQSYINLLSASTTFEIFDSVTFLGILFTNESRIVLPLGLFNGILALSCINFILPTIALYKLSLSAFGLKPVSLGLSLLYKFAHLFLVNVPYLWIRVHLWTFFDRDISLFLMKNIIAIVILIRLSIPEVILWWQLQREKSENDDKRRDGNLELEVMYKEPE</sequence>
<comment type="similarity">
    <text evidence="1">Belongs to the TMEM121 family.</text>
</comment>
<evidence type="ECO:0000256" key="2">
    <source>
        <dbReference type="SAM" id="Phobius"/>
    </source>
</evidence>
<dbReference type="Pfam" id="PF14997">
    <property type="entry name" value="CECR6_TMEM121"/>
    <property type="match status" value="1"/>
</dbReference>
<gene>
    <name evidence="4" type="primary">LOC106474402</name>
</gene>
<dbReference type="Proteomes" id="UP000694941">
    <property type="component" value="Unplaced"/>
</dbReference>
<feature type="transmembrane region" description="Helical" evidence="2">
    <location>
        <begin position="68"/>
        <end position="86"/>
    </location>
</feature>
<keyword evidence="2" id="KW-0472">Membrane</keyword>
<name>A0ABM1BXI0_LIMPO</name>
<keyword evidence="3" id="KW-1185">Reference proteome</keyword>
<dbReference type="InterPro" id="IPR032776">
    <property type="entry name" value="CECR6/TMEM121"/>
</dbReference>
<reference evidence="4" key="1">
    <citation type="submission" date="2025-08" db="UniProtKB">
        <authorList>
            <consortium name="RefSeq"/>
        </authorList>
    </citation>
    <scope>IDENTIFICATION</scope>
    <source>
        <tissue evidence="4">Muscle</tissue>
    </source>
</reference>
<keyword evidence="2" id="KW-0812">Transmembrane</keyword>
<dbReference type="InterPro" id="IPR026624">
    <property type="entry name" value="CECR6"/>
</dbReference>
<evidence type="ECO:0000313" key="4">
    <source>
        <dbReference type="RefSeq" id="XP_013790547.1"/>
    </source>
</evidence>
<feature type="transmembrane region" description="Helical" evidence="2">
    <location>
        <begin position="30"/>
        <end position="48"/>
    </location>
</feature>
<dbReference type="RefSeq" id="XP_013790547.1">
    <property type="nucleotide sequence ID" value="XM_013935093.2"/>
</dbReference>
<proteinExistence type="inferred from homology"/>
<evidence type="ECO:0000256" key="1">
    <source>
        <dbReference type="ARBA" id="ARBA00007711"/>
    </source>
</evidence>
<keyword evidence="2" id="KW-1133">Transmembrane helix</keyword>
<dbReference type="GeneID" id="106474402"/>
<organism evidence="3 4">
    <name type="scientific">Limulus polyphemus</name>
    <name type="common">Atlantic horseshoe crab</name>
    <dbReference type="NCBI Taxonomy" id="6850"/>
    <lineage>
        <taxon>Eukaryota</taxon>
        <taxon>Metazoa</taxon>
        <taxon>Ecdysozoa</taxon>
        <taxon>Arthropoda</taxon>
        <taxon>Chelicerata</taxon>
        <taxon>Merostomata</taxon>
        <taxon>Xiphosura</taxon>
        <taxon>Limulidae</taxon>
        <taxon>Limulus</taxon>
    </lineage>
</organism>
<feature type="transmembrane region" description="Helical" evidence="2">
    <location>
        <begin position="127"/>
        <end position="153"/>
    </location>
</feature>
<dbReference type="PANTHER" id="PTHR47399:SF1">
    <property type="entry name" value="TRANSMEMBRANE PROTEIN 121B"/>
    <property type="match status" value="1"/>
</dbReference>
<feature type="transmembrane region" description="Helical" evidence="2">
    <location>
        <begin position="208"/>
        <end position="228"/>
    </location>
</feature>
<feature type="transmembrane region" description="Helical" evidence="2">
    <location>
        <begin position="98"/>
        <end position="121"/>
    </location>
</feature>
<dbReference type="PANTHER" id="PTHR47399">
    <property type="entry name" value="TRANSMEMBRANE PROTEIN 121B"/>
    <property type="match status" value="1"/>
</dbReference>
<accession>A0ABM1BXI0</accession>
<protein>
    <submittedName>
        <fullName evidence="4">Uncharacterized protein LOC106474402</fullName>
    </submittedName>
</protein>